<evidence type="ECO:0000313" key="2">
    <source>
        <dbReference type="Proteomes" id="UP001234202"/>
    </source>
</evidence>
<protein>
    <submittedName>
        <fullName evidence="1">Uncharacterized protein</fullName>
    </submittedName>
</protein>
<reference evidence="1" key="1">
    <citation type="submission" date="2023-04" db="EMBL/GenBank/DDBJ databases">
        <title>Draft Genome sequencing of Naganishia species isolated from polar environments using Oxford Nanopore Technology.</title>
        <authorList>
            <person name="Leo P."/>
            <person name="Venkateswaran K."/>
        </authorList>
    </citation>
    <scope>NUCLEOTIDE SEQUENCE</scope>
    <source>
        <strain evidence="1">DBVPG 5303</strain>
    </source>
</reference>
<evidence type="ECO:0000313" key="1">
    <source>
        <dbReference type="EMBL" id="KAJ9123623.1"/>
    </source>
</evidence>
<gene>
    <name evidence="1" type="ORF">QFC24_003839</name>
</gene>
<name>A0ACC2XHX6_9TREE</name>
<dbReference type="Proteomes" id="UP001234202">
    <property type="component" value="Unassembled WGS sequence"/>
</dbReference>
<proteinExistence type="predicted"/>
<organism evidence="1 2">
    <name type="scientific">Naganishia onofrii</name>
    <dbReference type="NCBI Taxonomy" id="1851511"/>
    <lineage>
        <taxon>Eukaryota</taxon>
        <taxon>Fungi</taxon>
        <taxon>Dikarya</taxon>
        <taxon>Basidiomycota</taxon>
        <taxon>Agaricomycotina</taxon>
        <taxon>Tremellomycetes</taxon>
        <taxon>Filobasidiales</taxon>
        <taxon>Filobasidiaceae</taxon>
        <taxon>Naganishia</taxon>
    </lineage>
</organism>
<comment type="caution">
    <text evidence="1">The sequence shown here is derived from an EMBL/GenBank/DDBJ whole genome shotgun (WGS) entry which is preliminary data.</text>
</comment>
<keyword evidence="2" id="KW-1185">Reference proteome</keyword>
<dbReference type="EMBL" id="JASBWV010000012">
    <property type="protein sequence ID" value="KAJ9123623.1"/>
    <property type="molecule type" value="Genomic_DNA"/>
</dbReference>
<sequence>MAYFVRNHASSPNSIPREPKTLPANPEVSEIPPVNDYREQEREAFSAGLPTPAGDREAFYTPSENVTGSLAAPARVHSPAIGSANGTGGPRKIAAGAFRRNKPTPAIAAAPVGRSEASPSGSPRHSQQYASPQIAQQTYTPVQVSSGDYPAEPNSNHQREAALDETHFSDPGVDPALGLGSPLPPPAYGNSHSDAAVDDAYADATQQGYQQSQLVARDTDDGQQLR</sequence>
<accession>A0ACC2XHX6</accession>